<keyword evidence="1" id="KW-0347">Helicase</keyword>
<feature type="domain" description="DNA2/NAM7 helicase-like C-terminal" evidence="4">
    <location>
        <begin position="1478"/>
        <end position="1676"/>
    </location>
</feature>
<keyword evidence="1" id="KW-0067">ATP-binding</keyword>
<evidence type="ECO:0000313" key="5">
    <source>
        <dbReference type="EMBL" id="KAF2878599.1"/>
    </source>
</evidence>
<gene>
    <name evidence="5" type="ORF">BDV95DRAFT_479414</name>
</gene>
<keyword evidence="1" id="KW-0378">Hydrolase</keyword>
<dbReference type="CDD" id="cd18808">
    <property type="entry name" value="SF1_C_Upf1"/>
    <property type="match status" value="1"/>
</dbReference>
<dbReference type="InterPro" id="IPR047187">
    <property type="entry name" value="SF1_C_Upf1"/>
</dbReference>
<organism evidence="5 6">
    <name type="scientific">Massariosphaeria phaeospora</name>
    <dbReference type="NCBI Taxonomy" id="100035"/>
    <lineage>
        <taxon>Eukaryota</taxon>
        <taxon>Fungi</taxon>
        <taxon>Dikarya</taxon>
        <taxon>Ascomycota</taxon>
        <taxon>Pezizomycotina</taxon>
        <taxon>Dothideomycetes</taxon>
        <taxon>Pleosporomycetidae</taxon>
        <taxon>Pleosporales</taxon>
        <taxon>Pleosporales incertae sedis</taxon>
        <taxon>Massariosphaeria</taxon>
    </lineage>
</organism>
<dbReference type="InterPro" id="IPR041679">
    <property type="entry name" value="DNA2/NAM7-like_C"/>
</dbReference>
<dbReference type="OrthoDB" id="6513042at2759"/>
<dbReference type="InterPro" id="IPR041677">
    <property type="entry name" value="DNA2/NAM7_AAA_11"/>
</dbReference>
<dbReference type="PANTHER" id="PTHR23079:SF55">
    <property type="entry name" value="RNA-DIRECTED RNA POLYMERASE"/>
    <property type="match status" value="1"/>
</dbReference>
<evidence type="ECO:0000256" key="1">
    <source>
        <dbReference type="ARBA" id="ARBA00022806"/>
    </source>
</evidence>
<dbReference type="EMBL" id="JAADJZ010000001">
    <property type="protein sequence ID" value="KAF2878599.1"/>
    <property type="molecule type" value="Genomic_DNA"/>
</dbReference>
<keyword evidence="6" id="KW-1185">Reference proteome</keyword>
<accession>A0A7C8MIZ3</accession>
<dbReference type="Pfam" id="PF13087">
    <property type="entry name" value="AAA_12"/>
    <property type="match status" value="1"/>
</dbReference>
<dbReference type="Pfam" id="PF05183">
    <property type="entry name" value="RdRP"/>
    <property type="match status" value="1"/>
</dbReference>
<dbReference type="InterPro" id="IPR027417">
    <property type="entry name" value="P-loop_NTPase"/>
</dbReference>
<feature type="domain" description="DNA2/NAM7 helicase helicase" evidence="3">
    <location>
        <begin position="1288"/>
        <end position="1393"/>
    </location>
</feature>
<evidence type="ECO:0000259" key="2">
    <source>
        <dbReference type="Pfam" id="PF05183"/>
    </source>
</evidence>
<dbReference type="GO" id="GO:0003723">
    <property type="term" value="F:RNA binding"/>
    <property type="evidence" value="ECO:0007669"/>
    <property type="project" value="UniProtKB-KW"/>
</dbReference>
<evidence type="ECO:0000259" key="3">
    <source>
        <dbReference type="Pfam" id="PF13086"/>
    </source>
</evidence>
<evidence type="ECO:0000313" key="6">
    <source>
        <dbReference type="Proteomes" id="UP000481861"/>
    </source>
</evidence>
<protein>
    <submittedName>
        <fullName evidence="5">RNA dependent RNA polymerase-domain-containing protein</fullName>
    </submittedName>
</protein>
<proteinExistence type="predicted"/>
<dbReference type="GO" id="GO:0004386">
    <property type="term" value="F:helicase activity"/>
    <property type="evidence" value="ECO:0007669"/>
    <property type="project" value="InterPro"/>
</dbReference>
<dbReference type="PANTHER" id="PTHR23079">
    <property type="entry name" value="RNA-DEPENDENT RNA POLYMERASE"/>
    <property type="match status" value="1"/>
</dbReference>
<sequence>MGTPRSFRAVLQDSIDPDAVSWSYHVPNLPQPQQTNSAGVIKCVSVVCSETRQEITLHFANPPANRVTRGAVLDNFVLISFADFRLRWPPSAAGDSARLATRRENADYITRLLTTGITLNGTQYNFFGHSNSQLKSRSCFLFGASKEVIAAKIEAMGDLSKLKSVGKKAKRIGLLFSSAEMALTLQPDRCEDIDDIKYNDYIFTDGCGLISEQLAKQLVQRQNIVFRGKRYLPSVYQIRYRGYKGVLTLDKTLHGQILILFRHSMRKFKDASDLSFSVVDYARPYAFGYLNDEVIVLLRTLGISQETLLKKQDQHLQFLLNVRRGDCRAAFQFLSYCDRLDLAEKLLFSGIEVVTDTLKSLVKQEYTRMLNKREEQRCRILIPKSRLLFGVCDPFSKNGQHGKLKEGECFVRITLDGDGNPATIVDTEVLVTRNPCLHPGDLQKFKAVNIPELSHLVDCIVFSTRGKRPSADLMSGGDLDGDKFFVTWDRDIIPRTISEPAQYVGGKESIEFAEITGDVRARYFAQYTNASLGQVKNLYMKWTRLATDNKAMSSQSQELNRLFSLCVDGNFVRIPERLKDPPEPSPTAPPFILDVLHEASTNHIGSVANRSLALFTDSPPDIMDLFLSRDMVAINEFELVQLALRWCDRNAVDIMTYSHLFNFSALSDEQQICFLGRLPPSATAPSLVRNGLLQSELMDHRELSRFGLDHPRLRWKPVFSSATERMGRFTGVMCHSLEAFHKKLIILKLDERLTLAIYVPQKIEKDSEVQVKANVRVFALPTSKGSYSPSYRVVPTSVNYKLYCDEHHFQLYDLKRGNTWIQIVQSHFDDTLYRNEKNLGDRRRLKQHTVDEGLNFDCKISVALQKISEDISLHVGRVNKQGIEGAEIYVISNRDVQSMRVSDQWLHFVDTEEVLPLFERLETDYKVTKLDDITWDTYSDIVKAIALDRNLAHLRLLSSVEDLESVFTLLSTHGERRYLRDVYAHILSLEASSSCSLDGRTVASTLLDYLPEATYLIPTFLQSQTWQTYKPVLEETLVHLAPTLLRELVLATNELAGFVRYPLSLLLKELKRIALQQFAELVELVALTVRSSEAALDLLLGLFEPETPRLLIGRPVAIRQFVSALYGIALDHIDEASNNGKPERESLKLAVDDHKDGFTIVESTLRVDSSLGGILKVGDHVRLTVTNPPQNAPLAKPFSMDALVLKAETGTATFRCLHTPPAYIDQCAWAISQCGSFVTSKTSFDAVMTFYTKHEACCRIYPLLAGLPDSRQIELPDVELPVTVDDTLNSSQNAALAAAMKHSLTFIWGPPGTGKTHTVVVILTQLLMALPQSRFLVTAPTHNAVDNMLRRFIRDDGVKKSGVIPVRVSTQLAKVSPDLRSYTCDAMLGKDISANFPARRKALKRIKEARLIFTTCIGASLGLLRTENFGVVLVDEASQQTEPATLVPLVKGCSRAILVGDHVQLRATVQKNAVLTGYDISLFERHYNLPERKGVAKAMLDTQYRMHRDICDFSSTEFYEGRLNTAVLDAERPLPASQFPWPDGRRMAWVECATNEDLGKQSKTNQGQVDVCKTVIRLLTTPPANAAPGPANPPPPPQPTIAILTPYTRQKELLAASIPNIEVSSIDGFQGREADIIVFVTVRCNVHCDMGFLTDMRRLNVVMTRAKTAVVVVGNKATLTGAMVGGEGEEEEESWRVWKRLGGRCGVVRELTRSG</sequence>
<dbReference type="GO" id="GO:0003968">
    <property type="term" value="F:RNA-directed RNA polymerase activity"/>
    <property type="evidence" value="ECO:0007669"/>
    <property type="project" value="UniProtKB-KW"/>
</dbReference>
<name>A0A7C8MIZ3_9PLEO</name>
<evidence type="ECO:0000259" key="4">
    <source>
        <dbReference type="Pfam" id="PF13087"/>
    </source>
</evidence>
<dbReference type="SUPFAM" id="SSF52540">
    <property type="entry name" value="P-loop containing nucleoside triphosphate hydrolases"/>
    <property type="match status" value="1"/>
</dbReference>
<dbReference type="GO" id="GO:0030422">
    <property type="term" value="P:siRNA processing"/>
    <property type="evidence" value="ECO:0007669"/>
    <property type="project" value="TreeGrafter"/>
</dbReference>
<dbReference type="GO" id="GO:0031380">
    <property type="term" value="C:nuclear RNA-directed RNA polymerase complex"/>
    <property type="evidence" value="ECO:0007669"/>
    <property type="project" value="TreeGrafter"/>
</dbReference>
<dbReference type="Proteomes" id="UP000481861">
    <property type="component" value="Unassembled WGS sequence"/>
</dbReference>
<dbReference type="InterPro" id="IPR057596">
    <property type="entry name" value="RDRP_core"/>
</dbReference>
<keyword evidence="1" id="KW-0547">Nucleotide-binding</keyword>
<reference evidence="5 6" key="1">
    <citation type="submission" date="2020-01" db="EMBL/GenBank/DDBJ databases">
        <authorList>
            <consortium name="DOE Joint Genome Institute"/>
            <person name="Haridas S."/>
            <person name="Albert R."/>
            <person name="Binder M."/>
            <person name="Bloem J."/>
            <person name="Labutti K."/>
            <person name="Salamov A."/>
            <person name="Andreopoulos B."/>
            <person name="Baker S.E."/>
            <person name="Barry K."/>
            <person name="Bills G."/>
            <person name="Bluhm B.H."/>
            <person name="Cannon C."/>
            <person name="Castanera R."/>
            <person name="Culley D.E."/>
            <person name="Daum C."/>
            <person name="Ezra D."/>
            <person name="Gonzalez J.B."/>
            <person name="Henrissat B."/>
            <person name="Kuo A."/>
            <person name="Liang C."/>
            <person name="Lipzen A."/>
            <person name="Lutzoni F."/>
            <person name="Magnuson J."/>
            <person name="Mondo S."/>
            <person name="Nolan M."/>
            <person name="Ohm R."/>
            <person name="Pangilinan J."/>
            <person name="Park H.-J.H."/>
            <person name="Ramirez L."/>
            <person name="Alfaro M."/>
            <person name="Sun H."/>
            <person name="Tritt A."/>
            <person name="Yoshinaga Y."/>
            <person name="Zwiers L.-H.L."/>
            <person name="Turgeon B.G."/>
            <person name="Goodwin S.B."/>
            <person name="Spatafora J.W."/>
            <person name="Crous P.W."/>
            <person name="Grigoriev I.V."/>
        </authorList>
    </citation>
    <scope>NUCLEOTIDE SEQUENCE [LARGE SCALE GENOMIC DNA]</scope>
    <source>
        <strain evidence="5 6">CBS 611.86</strain>
    </source>
</reference>
<dbReference type="InterPro" id="IPR007855">
    <property type="entry name" value="RDRP"/>
</dbReference>
<dbReference type="Gene3D" id="3.40.50.300">
    <property type="entry name" value="P-loop containing nucleotide triphosphate hydrolases"/>
    <property type="match status" value="2"/>
</dbReference>
<comment type="caution">
    <text evidence="5">The sequence shown here is derived from an EMBL/GenBank/DDBJ whole genome shotgun (WGS) entry which is preliminary data.</text>
</comment>
<feature type="domain" description="RDRP core" evidence="2">
    <location>
        <begin position="64"/>
        <end position="569"/>
    </location>
</feature>
<dbReference type="Pfam" id="PF13086">
    <property type="entry name" value="AAA_11"/>
    <property type="match status" value="2"/>
</dbReference>
<feature type="domain" description="DNA2/NAM7 helicase helicase" evidence="3">
    <location>
        <begin position="1399"/>
        <end position="1471"/>
    </location>
</feature>